<dbReference type="EMBL" id="JAEPRE010000494">
    <property type="protein sequence ID" value="KAG2228414.1"/>
    <property type="molecule type" value="Genomic_DNA"/>
</dbReference>
<dbReference type="PANTHER" id="PTHR37984">
    <property type="entry name" value="PROTEIN CBG26694"/>
    <property type="match status" value="1"/>
</dbReference>
<evidence type="ECO:0000256" key="8">
    <source>
        <dbReference type="ARBA" id="ARBA00022918"/>
    </source>
</evidence>
<dbReference type="SUPFAM" id="SSF56672">
    <property type="entry name" value="DNA/RNA polymerases"/>
    <property type="match status" value="1"/>
</dbReference>
<accession>A0A8H7VV96</accession>
<dbReference type="InterPro" id="IPR001969">
    <property type="entry name" value="Aspartic_peptidase_AS"/>
</dbReference>
<keyword evidence="12" id="KW-1185">Reference proteome</keyword>
<feature type="non-terminal residue" evidence="11">
    <location>
        <position position="1074"/>
    </location>
</feature>
<proteinExistence type="predicted"/>
<dbReference type="Gene3D" id="4.10.60.10">
    <property type="entry name" value="Zinc finger, CCHC-type"/>
    <property type="match status" value="1"/>
</dbReference>
<dbReference type="InterPro" id="IPR041373">
    <property type="entry name" value="RT_RNaseH"/>
</dbReference>
<dbReference type="FunFam" id="3.30.70.270:FF:000020">
    <property type="entry name" value="Transposon Tf2-6 polyprotein-like Protein"/>
    <property type="match status" value="1"/>
</dbReference>
<dbReference type="CDD" id="cd01647">
    <property type="entry name" value="RT_LTR"/>
    <property type="match status" value="1"/>
</dbReference>
<evidence type="ECO:0000256" key="4">
    <source>
        <dbReference type="ARBA" id="ARBA00022722"/>
    </source>
</evidence>
<dbReference type="CDD" id="cd00303">
    <property type="entry name" value="retropepsin_like"/>
    <property type="match status" value="1"/>
</dbReference>
<evidence type="ECO:0000256" key="6">
    <source>
        <dbReference type="ARBA" id="ARBA00022759"/>
    </source>
</evidence>
<dbReference type="Pfam" id="PF17917">
    <property type="entry name" value="RT_RNaseH"/>
    <property type="match status" value="1"/>
</dbReference>
<dbReference type="GO" id="GO:0004190">
    <property type="term" value="F:aspartic-type endopeptidase activity"/>
    <property type="evidence" value="ECO:0007669"/>
    <property type="project" value="UniProtKB-KW"/>
</dbReference>
<comment type="caution">
    <text evidence="11">The sequence shown here is derived from an EMBL/GenBank/DDBJ whole genome shotgun (WGS) entry which is preliminary data.</text>
</comment>
<dbReference type="SUPFAM" id="SSF50630">
    <property type="entry name" value="Acid proteases"/>
    <property type="match status" value="1"/>
</dbReference>
<dbReference type="Proteomes" id="UP000613177">
    <property type="component" value="Unassembled WGS sequence"/>
</dbReference>
<keyword evidence="6" id="KW-0255">Endonuclease</keyword>
<organism evidence="11 12">
    <name type="scientific">Thamnidium elegans</name>
    <dbReference type="NCBI Taxonomy" id="101142"/>
    <lineage>
        <taxon>Eukaryota</taxon>
        <taxon>Fungi</taxon>
        <taxon>Fungi incertae sedis</taxon>
        <taxon>Mucoromycota</taxon>
        <taxon>Mucoromycotina</taxon>
        <taxon>Mucoromycetes</taxon>
        <taxon>Mucorales</taxon>
        <taxon>Mucorineae</taxon>
        <taxon>Mucoraceae</taxon>
        <taxon>Thamnidium</taxon>
    </lineage>
</organism>
<feature type="domain" description="CCHC-type" evidence="10">
    <location>
        <begin position="260"/>
        <end position="275"/>
    </location>
</feature>
<dbReference type="Pfam" id="PF13975">
    <property type="entry name" value="gag-asp_proteas"/>
    <property type="match status" value="1"/>
</dbReference>
<evidence type="ECO:0000256" key="9">
    <source>
        <dbReference type="PROSITE-ProRule" id="PRU00047"/>
    </source>
</evidence>
<evidence type="ECO:0000313" key="12">
    <source>
        <dbReference type="Proteomes" id="UP000613177"/>
    </source>
</evidence>
<dbReference type="EC" id="2.7.7.49" evidence="1"/>
<keyword evidence="9" id="KW-0863">Zinc-finger</keyword>
<keyword evidence="2" id="KW-0808">Transferase</keyword>
<dbReference type="AlphaFoldDB" id="A0A8H7VV96"/>
<gene>
    <name evidence="11" type="ORF">INT48_004671</name>
</gene>
<evidence type="ECO:0000256" key="2">
    <source>
        <dbReference type="ARBA" id="ARBA00022679"/>
    </source>
</evidence>
<evidence type="ECO:0000256" key="5">
    <source>
        <dbReference type="ARBA" id="ARBA00022750"/>
    </source>
</evidence>
<dbReference type="GO" id="GO:0003676">
    <property type="term" value="F:nucleic acid binding"/>
    <property type="evidence" value="ECO:0007669"/>
    <property type="project" value="InterPro"/>
</dbReference>
<keyword evidence="9" id="KW-0862">Zinc</keyword>
<dbReference type="PANTHER" id="PTHR37984:SF5">
    <property type="entry name" value="PROTEIN NYNRIN-LIKE"/>
    <property type="match status" value="1"/>
</dbReference>
<dbReference type="GO" id="GO:0003964">
    <property type="term" value="F:RNA-directed DNA polymerase activity"/>
    <property type="evidence" value="ECO:0007669"/>
    <property type="project" value="UniProtKB-KW"/>
</dbReference>
<dbReference type="SMART" id="SM00343">
    <property type="entry name" value="ZnF_C2HC"/>
    <property type="match status" value="1"/>
</dbReference>
<dbReference type="InterPro" id="IPR001878">
    <property type="entry name" value="Znf_CCHC"/>
</dbReference>
<reference evidence="11" key="1">
    <citation type="submission" date="2021-01" db="EMBL/GenBank/DDBJ databases">
        <title>Metabolic potential, ecology and presence of endohyphal bacteria is reflected in genomic diversity of Mucoromycotina.</title>
        <authorList>
            <person name="Muszewska A."/>
            <person name="Okrasinska A."/>
            <person name="Steczkiewicz K."/>
            <person name="Drgas O."/>
            <person name="Orlowska M."/>
            <person name="Perlinska-Lenart U."/>
            <person name="Aleksandrzak-Piekarczyk T."/>
            <person name="Szatraj K."/>
            <person name="Zielenkiewicz U."/>
            <person name="Pilsyk S."/>
            <person name="Malc E."/>
            <person name="Mieczkowski P."/>
            <person name="Kruszewska J.S."/>
            <person name="Biernat P."/>
            <person name="Pawlowska J."/>
        </authorList>
    </citation>
    <scope>NUCLEOTIDE SEQUENCE</scope>
    <source>
        <strain evidence="11">WA0000018081</strain>
    </source>
</reference>
<dbReference type="InterPro" id="IPR043128">
    <property type="entry name" value="Rev_trsase/Diguanyl_cyclase"/>
</dbReference>
<evidence type="ECO:0000256" key="3">
    <source>
        <dbReference type="ARBA" id="ARBA00022695"/>
    </source>
</evidence>
<dbReference type="InterPro" id="IPR021109">
    <property type="entry name" value="Peptidase_aspartic_dom_sf"/>
</dbReference>
<dbReference type="PROSITE" id="PS00141">
    <property type="entry name" value="ASP_PROTEASE"/>
    <property type="match status" value="1"/>
</dbReference>
<dbReference type="CDD" id="cd09274">
    <property type="entry name" value="RNase_HI_RT_Ty3"/>
    <property type="match status" value="1"/>
</dbReference>
<dbReference type="Gene3D" id="2.40.70.10">
    <property type="entry name" value="Acid Proteases"/>
    <property type="match status" value="1"/>
</dbReference>
<evidence type="ECO:0000256" key="1">
    <source>
        <dbReference type="ARBA" id="ARBA00012493"/>
    </source>
</evidence>
<dbReference type="Gene3D" id="3.10.10.10">
    <property type="entry name" value="HIV Type 1 Reverse Transcriptase, subunit A, domain 1"/>
    <property type="match status" value="1"/>
</dbReference>
<dbReference type="InterPro" id="IPR050951">
    <property type="entry name" value="Retrovirus_Pol_polyprotein"/>
</dbReference>
<dbReference type="GO" id="GO:0004519">
    <property type="term" value="F:endonuclease activity"/>
    <property type="evidence" value="ECO:0007669"/>
    <property type="project" value="UniProtKB-KW"/>
</dbReference>
<dbReference type="InterPro" id="IPR043502">
    <property type="entry name" value="DNA/RNA_pol_sf"/>
</dbReference>
<keyword evidence="4" id="KW-0540">Nuclease</keyword>
<dbReference type="GO" id="GO:0006508">
    <property type="term" value="P:proteolysis"/>
    <property type="evidence" value="ECO:0007669"/>
    <property type="project" value="InterPro"/>
</dbReference>
<keyword evidence="8" id="KW-0695">RNA-directed DNA polymerase</keyword>
<dbReference type="GO" id="GO:0008270">
    <property type="term" value="F:zinc ion binding"/>
    <property type="evidence" value="ECO:0007669"/>
    <property type="project" value="UniProtKB-KW"/>
</dbReference>
<name>A0A8H7VV96_9FUNG</name>
<keyword evidence="7" id="KW-0378">Hydrolase</keyword>
<evidence type="ECO:0000313" key="11">
    <source>
        <dbReference type="EMBL" id="KAG2228414.1"/>
    </source>
</evidence>
<sequence length="1074" mass="120063">FNWRVSVPKEFSGVSVAGEDLGNEAFAWLKKMERLKGSAKLSDEEILFLVGDHLTKKAETWFNVVGIKATSWDLFVAAFKKQYLVDQEDKWWWQLQNMKQKEDDTIDDVALKMEELFELLENRNAAFQVRTFLSAIRPSIGFEVEKEGTPANFQDAKNKAKQIEKSLRKYEAGNFVDGAVYAEKMNNYKSDPVEKKNSAGFSDVNSIAGSEVSSLVAKLEQLSINLVKLNEGVIQQQRQAVTRPQYNNNPVSSGPRVFTCFYCRDEGHKKYDCPKFLRDQGQVPSPATGSNNIPIEIKLVEVVVNAANSVSPNEVFANGVKRRAVVSPSIEAVSGSAVPVIVKKKVEVKKKPRQKARRFPVRLKRSKIWSRLLSTESGLSVAEWLSLDKEAASEVIDGIRFLKESRIKKASANLTAESSVESDSEVDSDSENVRELSSFSGESIGVIEEENESDVESVYRYPYDLQKMKSGSPLRGAISINGKTIEAVFDTGASVSILGSKICSDLGLVPNGDRLHLVGFNQDKDKPTASSVVMDVPINIGGKVRPEHMAVQTNGGSDICLLGIPWFQAYGISLDLQRSQIKVPTCDGMIKIQGRTSQIRRSQTEQEVYLVSASQKFCSSLEDDLIPAGEEGDLGFDKSENLEFNAENISEGVTDKLKSAVEKYKNCFSEVSGLTCIRGYSAKIRLKEGAVPVRRRPFRLGWSDQELVDAHVQEMLDLDIIEPSNGEWSSCLFLVNKKETSVKRPVVDFRSVNKMIIQENFPTATVSELIETVGSAKVFSTFDCTSGYHQLELDKDGAEVTGFITSREHLELIFEACVKSNLKLKRKKCFFGQENVEYLGHVLGAQGNRPGNRNVVKIQNFPEPQNATDVRSFLGLSGYYRKYVHRYGEVAEPLNRLTRKNCNFVWTQEQQDSFDYLKNALATAPILASPLRSAVQCITCDASNRGISFIASQFDSWEGMENEQVLSYGSRGLHGGERNFSIHHLEALSLVCGVKYFKHWLKGRKFLLVTDHSSLVYIFANPKGTPKLSRWSACLMEYDFEVRFRPGKTNPADPLSRKLIDLEVGNLDDIRKIV</sequence>
<evidence type="ECO:0000256" key="7">
    <source>
        <dbReference type="ARBA" id="ARBA00022801"/>
    </source>
</evidence>
<evidence type="ECO:0000259" key="10">
    <source>
        <dbReference type="PROSITE" id="PS50158"/>
    </source>
</evidence>
<keyword evidence="9" id="KW-0479">Metal-binding</keyword>
<dbReference type="Gene3D" id="3.30.70.270">
    <property type="match status" value="3"/>
</dbReference>
<protein>
    <recommendedName>
        <fullName evidence="1">RNA-directed DNA polymerase</fullName>
        <ecNumber evidence="1">2.7.7.49</ecNumber>
    </recommendedName>
</protein>
<dbReference type="InterPro" id="IPR036875">
    <property type="entry name" value="Znf_CCHC_sf"/>
</dbReference>
<keyword evidence="5" id="KW-0064">Aspartyl protease</keyword>
<dbReference type="PROSITE" id="PS50158">
    <property type="entry name" value="ZF_CCHC"/>
    <property type="match status" value="1"/>
</dbReference>
<dbReference type="SUPFAM" id="SSF57756">
    <property type="entry name" value="Retrovirus zinc finger-like domains"/>
    <property type="match status" value="1"/>
</dbReference>
<keyword evidence="5" id="KW-0645">Protease</keyword>
<keyword evidence="3" id="KW-0548">Nucleotidyltransferase</keyword>